<dbReference type="InterPro" id="IPR029063">
    <property type="entry name" value="SAM-dependent_MTases_sf"/>
</dbReference>
<evidence type="ECO:0000259" key="5">
    <source>
        <dbReference type="Pfam" id="PF01555"/>
    </source>
</evidence>
<evidence type="ECO:0000256" key="3">
    <source>
        <dbReference type="ARBA" id="ARBA00022679"/>
    </source>
</evidence>
<dbReference type="Gene3D" id="3.40.50.150">
    <property type="entry name" value="Vaccinia Virus protein VP39"/>
    <property type="match status" value="1"/>
</dbReference>
<dbReference type="Proteomes" id="UP000267246">
    <property type="component" value="Unassembled WGS sequence"/>
</dbReference>
<sequence>MENNKIFIGDNLKTMNSKSFEPFLNKVKFIYIDPPYNTLNTTFAYKDKNYNWAEDIQKRLEVSYKFLTVNGVIFISIDDNELATLLQICYKVFGKENYVGLFITKQAQRSNAKHINTIHEYVLAFAKNKKMLPKFYIKRMENPSEALLIKAIINKVKRSFKISKEKASLELKKCINDYNKQTGLTWINNYSNIDEKGNIFFAKDLSTPGKPNKLVINEINLTLEPLKTRAWSSKEKILKLHKAKRLCFKDGRPYAIEYLNEATDNVNSILNFYSRQGTKSLKNMGLYGLFDTPKPVELIKFLIRSSQHEDSLILDFYAGSGTTAQAVYEINKEDKMNHKFILIQLDEPINEKSEAYNVMTTLGYEKPKVSDAMIHRIKTFLKINNLNDNFEIENKIYE</sequence>
<dbReference type="SUPFAM" id="SSF53335">
    <property type="entry name" value="S-adenosyl-L-methionine-dependent methyltransferases"/>
    <property type="match status" value="1"/>
</dbReference>
<accession>A0A3L9ZYQ1</accession>
<dbReference type="InterPro" id="IPR002941">
    <property type="entry name" value="DNA_methylase_N4/N6"/>
</dbReference>
<dbReference type="GO" id="GO:0008170">
    <property type="term" value="F:N-methyltransferase activity"/>
    <property type="evidence" value="ECO:0007669"/>
    <property type="project" value="InterPro"/>
</dbReference>
<evidence type="ECO:0000313" key="6">
    <source>
        <dbReference type="EMBL" id="RMA77580.1"/>
    </source>
</evidence>
<keyword evidence="7" id="KW-1185">Reference proteome</keyword>
<dbReference type="PRINTS" id="PR00506">
    <property type="entry name" value="D21N6MTFRASE"/>
</dbReference>
<protein>
    <submittedName>
        <fullName evidence="6">Adenine-specific DNA-methyltransferase</fullName>
    </submittedName>
</protein>
<reference evidence="6 7" key="1">
    <citation type="submission" date="2018-10" db="EMBL/GenBank/DDBJ databases">
        <title>Genomic Encyclopedia of Archaeal and Bacterial Type Strains, Phase II (KMG-II): from individual species to whole genera.</title>
        <authorList>
            <person name="Goeker M."/>
        </authorList>
    </citation>
    <scope>NUCLEOTIDE SEQUENCE [LARGE SCALE GENOMIC DNA]</scope>
    <source>
        <strain evidence="6 7">ATCC 29870</strain>
    </source>
</reference>
<dbReference type="RefSeq" id="WP_121940894.1">
    <property type="nucleotide sequence ID" value="NZ_CP137846.1"/>
</dbReference>
<dbReference type="PROSITE" id="PS00092">
    <property type="entry name" value="N6_MTASE"/>
    <property type="match status" value="1"/>
</dbReference>
<keyword evidence="2 6" id="KW-0489">Methyltransferase</keyword>
<dbReference type="GO" id="GO:0032259">
    <property type="term" value="P:methylation"/>
    <property type="evidence" value="ECO:0007669"/>
    <property type="project" value="UniProtKB-KW"/>
</dbReference>
<gene>
    <name evidence="6" type="ORF">JN00_0431</name>
</gene>
<name>A0A3L9ZYQ1_9BACT</name>
<proteinExistence type="inferred from homology"/>
<comment type="caution">
    <text evidence="6">The sequence shown here is derived from an EMBL/GenBank/DDBJ whole genome shotgun (WGS) entry which is preliminary data.</text>
</comment>
<feature type="domain" description="DNA methylase N-4/N-6" evidence="5">
    <location>
        <begin position="27"/>
        <end position="347"/>
    </location>
</feature>
<evidence type="ECO:0000256" key="2">
    <source>
        <dbReference type="ARBA" id="ARBA00022603"/>
    </source>
</evidence>
<dbReference type="EMBL" id="REFI01000008">
    <property type="protein sequence ID" value="RMA77580.1"/>
    <property type="molecule type" value="Genomic_DNA"/>
</dbReference>
<organism evidence="6 7">
    <name type="scientific">Metamycoplasma subdolum</name>
    <dbReference type="NCBI Taxonomy" id="92407"/>
    <lineage>
        <taxon>Bacteria</taxon>
        <taxon>Bacillati</taxon>
        <taxon>Mycoplasmatota</taxon>
        <taxon>Mycoplasmoidales</taxon>
        <taxon>Metamycoplasmataceae</taxon>
        <taxon>Metamycoplasma</taxon>
    </lineage>
</organism>
<dbReference type="InterPro" id="IPR002052">
    <property type="entry name" value="DNA_methylase_N6_adenine_CS"/>
</dbReference>
<dbReference type="AlphaFoldDB" id="A0A3L9ZYQ1"/>
<evidence type="ECO:0000256" key="1">
    <source>
        <dbReference type="ARBA" id="ARBA00006594"/>
    </source>
</evidence>
<dbReference type="GO" id="GO:0003677">
    <property type="term" value="F:DNA binding"/>
    <property type="evidence" value="ECO:0007669"/>
    <property type="project" value="InterPro"/>
</dbReference>
<keyword evidence="4" id="KW-0949">S-adenosyl-L-methionine</keyword>
<evidence type="ECO:0000256" key="4">
    <source>
        <dbReference type="ARBA" id="ARBA00022691"/>
    </source>
</evidence>
<evidence type="ECO:0000313" key="7">
    <source>
        <dbReference type="Proteomes" id="UP000267246"/>
    </source>
</evidence>
<comment type="similarity">
    <text evidence="1">Belongs to the N(4)/N(6)-methyltransferase family.</text>
</comment>
<dbReference type="OrthoDB" id="9800801at2"/>
<keyword evidence="3 6" id="KW-0808">Transferase</keyword>
<dbReference type="Pfam" id="PF01555">
    <property type="entry name" value="N6_N4_Mtase"/>
    <property type="match status" value="1"/>
</dbReference>
<dbReference type="InterPro" id="IPR002295">
    <property type="entry name" value="N4/N6-MTase_EcoPI_Mod-like"/>
</dbReference>